<sequence length="351" mass="34843">MQPRFAVLAAMVRSAAPPAALATTPAFAAAPALAAASAVGTSAVAVCGRSACTAVATSLFGTPLGGGRRLAAARLRGAAGGRAFSSPSASPPTTTTSRSTTTMAADGSAKVAIVTGASRGIGRAIAVELAASGCKVVVNYARSPDAATAVVSEIEAAGGEALAVRGDVSQADDVGALFAAAIDAYGRVDVLVNNAGITRDTLLMRMKQTQWQEVIDLNLTGVFLCTQAAAKLMIKARSGRIVNISSVVGQIGNPGQVNYAAAKGGVIGLTMATAKEVASRGVTVNAVAPGFIASDMTADLPADKIKAMIPLGRLGEASEVAGLVRFLATDPAAAYMTGHTFNVDGGIAIGA</sequence>
<name>A0ACC3C0U6_PYRYE</name>
<organism evidence="1 2">
    <name type="scientific">Pyropia yezoensis</name>
    <name type="common">Susabi-nori</name>
    <name type="synonym">Porphyra yezoensis</name>
    <dbReference type="NCBI Taxonomy" id="2788"/>
    <lineage>
        <taxon>Eukaryota</taxon>
        <taxon>Rhodophyta</taxon>
        <taxon>Bangiophyceae</taxon>
        <taxon>Bangiales</taxon>
        <taxon>Bangiaceae</taxon>
        <taxon>Pyropia</taxon>
    </lineage>
</organism>
<keyword evidence="2" id="KW-1185">Reference proteome</keyword>
<evidence type="ECO:0000313" key="1">
    <source>
        <dbReference type="EMBL" id="KAK1863574.1"/>
    </source>
</evidence>
<proteinExistence type="predicted"/>
<evidence type="ECO:0000313" key="2">
    <source>
        <dbReference type="Proteomes" id="UP000798662"/>
    </source>
</evidence>
<gene>
    <name evidence="1" type="ORF">I4F81_006128</name>
</gene>
<dbReference type="EMBL" id="CM020619">
    <property type="protein sequence ID" value="KAK1863574.1"/>
    <property type="molecule type" value="Genomic_DNA"/>
</dbReference>
<accession>A0ACC3C0U6</accession>
<dbReference type="Proteomes" id="UP000798662">
    <property type="component" value="Chromosome 2"/>
</dbReference>
<protein>
    <submittedName>
        <fullName evidence="1">Uncharacterized protein</fullName>
    </submittedName>
</protein>
<reference evidence="1" key="1">
    <citation type="submission" date="2019-11" db="EMBL/GenBank/DDBJ databases">
        <title>Nori genome reveals adaptations in red seaweeds to the harsh intertidal environment.</title>
        <authorList>
            <person name="Wang D."/>
            <person name="Mao Y."/>
        </authorList>
    </citation>
    <scope>NUCLEOTIDE SEQUENCE</scope>
    <source>
        <tissue evidence="1">Gametophyte</tissue>
    </source>
</reference>
<comment type="caution">
    <text evidence="1">The sequence shown here is derived from an EMBL/GenBank/DDBJ whole genome shotgun (WGS) entry which is preliminary data.</text>
</comment>